<dbReference type="EMBL" id="AEPZ01000010">
    <property type="protein sequence ID" value="EFU81739.1"/>
    <property type="molecule type" value="Genomic_DNA"/>
</dbReference>
<protein>
    <submittedName>
        <fullName evidence="1">Uncharacterized protein</fullName>
    </submittedName>
</protein>
<reference evidence="1 2" key="1">
    <citation type="submission" date="2010-12" db="EMBL/GenBank/DDBJ databases">
        <authorList>
            <person name="Muzny D."/>
            <person name="Qin X."/>
            <person name="Deng J."/>
            <person name="Jiang H."/>
            <person name="Liu Y."/>
            <person name="Qu J."/>
            <person name="Song X.-Z."/>
            <person name="Zhang L."/>
            <person name="Thornton R."/>
            <person name="Coyle M."/>
            <person name="Francisco L."/>
            <person name="Jackson L."/>
            <person name="Javaid M."/>
            <person name="Korchina V."/>
            <person name="Kovar C."/>
            <person name="Mata R."/>
            <person name="Mathew T."/>
            <person name="Ngo R."/>
            <person name="Nguyen L."/>
            <person name="Nguyen N."/>
            <person name="Okwuonu G."/>
            <person name="Ongeri F."/>
            <person name="Pham C."/>
            <person name="Simmons D."/>
            <person name="Wilczek-Boney K."/>
            <person name="Hale W."/>
            <person name="Jakkamsetti A."/>
            <person name="Pham P."/>
            <person name="Ruth R."/>
            <person name="San Lucas F."/>
            <person name="Warren J."/>
            <person name="Zhang J."/>
            <person name="Zhao Z."/>
            <person name="Zhou C."/>
            <person name="Zhu D."/>
            <person name="Lee S."/>
            <person name="Bess C."/>
            <person name="Blankenburg K."/>
            <person name="Forbes L."/>
            <person name="Fu Q."/>
            <person name="Gubbala S."/>
            <person name="Hirani K."/>
            <person name="Jayaseelan J.C."/>
            <person name="Lara F."/>
            <person name="Munidasa M."/>
            <person name="Palculict T."/>
            <person name="Patil S."/>
            <person name="Pu L.-L."/>
            <person name="Saada N."/>
            <person name="Tang L."/>
            <person name="Weissenberger G."/>
            <person name="Zhu Y."/>
            <person name="Hemphill L."/>
            <person name="Shang Y."/>
            <person name="Youmans B."/>
            <person name="Ayvaz T."/>
            <person name="Ross M."/>
            <person name="Santibanez J."/>
            <person name="Aqrawi P."/>
            <person name="Gross S."/>
            <person name="Joshi V."/>
            <person name="Fowler G."/>
            <person name="Nazareth L."/>
            <person name="Reid J."/>
            <person name="Worley K."/>
            <person name="Petrosino J."/>
            <person name="Highlander S."/>
            <person name="Gibbs R."/>
        </authorList>
    </citation>
    <scope>NUCLEOTIDE SEQUENCE [LARGE SCALE GENOMIC DNA]</scope>
    <source>
        <strain evidence="1 2">ATCC 35242</strain>
    </source>
</reference>
<name>E6M5J1_9ACTO</name>
<evidence type="ECO:0000313" key="2">
    <source>
        <dbReference type="Proteomes" id="UP000003343"/>
    </source>
</evidence>
<dbReference type="AlphaFoldDB" id="E6M5J1"/>
<comment type="caution">
    <text evidence="1">The sequence shown here is derived from an EMBL/GenBank/DDBJ whole genome shotgun (WGS) entry which is preliminary data.</text>
</comment>
<accession>E6M5J1</accession>
<dbReference type="HOGENOM" id="CLU_2001279_0_0_11"/>
<sequence>MDQVTGAPSLYRTQQWYDSAKLKPWTNDLVGKITNIKVRATITNPPTVGQGLAAGLCPVGYSEYYCADITQFVYGASVNGTITDFAGYPPATSFYFKWGVMDSKNQPIFPVTVISKQSIEVSYE</sequence>
<organism evidence="1 2">
    <name type="scientific">Mobiluncus holmesii ATCC 35242</name>
    <dbReference type="NCBI Taxonomy" id="887899"/>
    <lineage>
        <taxon>Bacteria</taxon>
        <taxon>Bacillati</taxon>
        <taxon>Actinomycetota</taxon>
        <taxon>Actinomycetes</taxon>
        <taxon>Actinomycetales</taxon>
        <taxon>Actinomycetaceae</taxon>
        <taxon>Mobiluncus</taxon>
    </lineage>
</organism>
<evidence type="ECO:0000313" key="1">
    <source>
        <dbReference type="EMBL" id="EFU81739.1"/>
    </source>
</evidence>
<gene>
    <name evidence="1" type="ORF">HMPREF0576_1581</name>
</gene>
<keyword evidence="2" id="KW-1185">Reference proteome</keyword>
<proteinExistence type="predicted"/>
<dbReference type="Proteomes" id="UP000003343">
    <property type="component" value="Unassembled WGS sequence"/>
</dbReference>